<protein>
    <submittedName>
        <fullName evidence="2">Glyoxalase</fullName>
    </submittedName>
</protein>
<name>A0A1Z8B5A8_9FLAO</name>
<dbReference type="PANTHER" id="PTHR33993">
    <property type="entry name" value="GLYOXALASE-RELATED"/>
    <property type="match status" value="1"/>
</dbReference>
<evidence type="ECO:0000313" key="3">
    <source>
        <dbReference type="Proteomes" id="UP000196102"/>
    </source>
</evidence>
<evidence type="ECO:0000313" key="2">
    <source>
        <dbReference type="EMBL" id="OUS17781.1"/>
    </source>
</evidence>
<accession>A0A1Z8B5A8</accession>
<dbReference type="PROSITE" id="PS51819">
    <property type="entry name" value="VOC"/>
    <property type="match status" value="1"/>
</dbReference>
<sequence>MMKKVTGIGGIFFKCKDVAATKKWYEKHLGLPVDEYGCTFWQADSVKLDEKASQQWSPFKAESTYFEPGEQEFMINYRVADLKSLMEELKQNGVKTVGKIEEYDYGKFGWIIDCDDRKVELWEPANEHLFEK</sequence>
<dbReference type="CDD" id="cd06587">
    <property type="entry name" value="VOC"/>
    <property type="match status" value="1"/>
</dbReference>
<evidence type="ECO:0000259" key="1">
    <source>
        <dbReference type="PROSITE" id="PS51819"/>
    </source>
</evidence>
<dbReference type="Gene3D" id="3.10.180.10">
    <property type="entry name" value="2,3-Dihydroxybiphenyl 1,2-Dioxygenase, domain 1"/>
    <property type="match status" value="1"/>
</dbReference>
<reference evidence="3" key="1">
    <citation type="journal article" date="2017" name="Proc. Natl. Acad. Sci. U.S.A.">
        <title>Simulation of Deepwater Horizon oil plume reveals substrate specialization within a complex community of hydrocarbon-degraders.</title>
        <authorList>
            <person name="Hu P."/>
            <person name="Dubinsky E.A."/>
            <person name="Probst A.J."/>
            <person name="Wang J."/>
            <person name="Sieber C.M.K."/>
            <person name="Tom L.M."/>
            <person name="Gardinali P."/>
            <person name="Banfield J.F."/>
            <person name="Atlas R.M."/>
            <person name="Andersen G.L."/>
        </authorList>
    </citation>
    <scope>NUCLEOTIDE SEQUENCE [LARGE SCALE GENOMIC DNA]</scope>
</reference>
<feature type="domain" description="VOC" evidence="1">
    <location>
        <begin position="7"/>
        <end position="124"/>
    </location>
</feature>
<dbReference type="SUPFAM" id="SSF54593">
    <property type="entry name" value="Glyoxalase/Bleomycin resistance protein/Dihydroxybiphenyl dioxygenase"/>
    <property type="match status" value="1"/>
</dbReference>
<proteinExistence type="predicted"/>
<dbReference type="AlphaFoldDB" id="A0A1Z8B5A8"/>
<dbReference type="PANTHER" id="PTHR33993:SF5">
    <property type="entry name" value="GLYOXALASE"/>
    <property type="match status" value="1"/>
</dbReference>
<dbReference type="EMBL" id="MAAX01000076">
    <property type="protein sequence ID" value="OUS17781.1"/>
    <property type="molecule type" value="Genomic_DNA"/>
</dbReference>
<organism evidence="2 3">
    <name type="scientific">Nonlabens dokdonensis</name>
    <dbReference type="NCBI Taxonomy" id="328515"/>
    <lineage>
        <taxon>Bacteria</taxon>
        <taxon>Pseudomonadati</taxon>
        <taxon>Bacteroidota</taxon>
        <taxon>Flavobacteriia</taxon>
        <taxon>Flavobacteriales</taxon>
        <taxon>Flavobacteriaceae</taxon>
        <taxon>Nonlabens</taxon>
    </lineage>
</organism>
<dbReference type="Proteomes" id="UP000196102">
    <property type="component" value="Unassembled WGS sequence"/>
</dbReference>
<dbReference type="InterPro" id="IPR037523">
    <property type="entry name" value="VOC_core"/>
</dbReference>
<dbReference type="InterPro" id="IPR052164">
    <property type="entry name" value="Anthracycline_SecMetBiosynth"/>
</dbReference>
<gene>
    <name evidence="2" type="ORF">A9Q93_04830</name>
</gene>
<comment type="caution">
    <text evidence="2">The sequence shown here is derived from an EMBL/GenBank/DDBJ whole genome shotgun (WGS) entry which is preliminary data.</text>
</comment>
<dbReference type="InterPro" id="IPR029068">
    <property type="entry name" value="Glyas_Bleomycin-R_OHBP_Dase"/>
</dbReference>